<evidence type="ECO:0000313" key="2">
    <source>
        <dbReference type="EMBL" id="TWU07793.1"/>
    </source>
</evidence>
<dbReference type="EMBL" id="SJPN01000001">
    <property type="protein sequence ID" value="TWU07793.1"/>
    <property type="molecule type" value="Genomic_DNA"/>
</dbReference>
<dbReference type="AlphaFoldDB" id="A0A5C6B6U7"/>
<keyword evidence="1" id="KW-1133">Transmembrane helix</keyword>
<evidence type="ECO:0000313" key="3">
    <source>
        <dbReference type="Proteomes" id="UP000320176"/>
    </source>
</evidence>
<keyword evidence="1" id="KW-0472">Membrane</keyword>
<dbReference type="Proteomes" id="UP000320176">
    <property type="component" value="Unassembled WGS sequence"/>
</dbReference>
<keyword evidence="1" id="KW-0812">Transmembrane</keyword>
<keyword evidence="3" id="KW-1185">Reference proteome</keyword>
<reference evidence="2 3" key="1">
    <citation type="submission" date="2019-02" db="EMBL/GenBank/DDBJ databases">
        <title>Deep-cultivation of Planctomycetes and their phenomic and genomic characterization uncovers novel biology.</title>
        <authorList>
            <person name="Wiegand S."/>
            <person name="Jogler M."/>
            <person name="Boedeker C."/>
            <person name="Pinto D."/>
            <person name="Vollmers J."/>
            <person name="Rivas-Marin E."/>
            <person name="Kohn T."/>
            <person name="Peeters S.H."/>
            <person name="Heuer A."/>
            <person name="Rast P."/>
            <person name="Oberbeckmann S."/>
            <person name="Bunk B."/>
            <person name="Jeske O."/>
            <person name="Meyerdierks A."/>
            <person name="Storesund J.E."/>
            <person name="Kallscheuer N."/>
            <person name="Luecker S."/>
            <person name="Lage O.M."/>
            <person name="Pohl T."/>
            <person name="Merkel B.J."/>
            <person name="Hornburger P."/>
            <person name="Mueller R.-W."/>
            <person name="Bruemmer F."/>
            <person name="Labrenz M."/>
            <person name="Spormann A.M."/>
            <person name="Op Den Camp H."/>
            <person name="Overmann J."/>
            <person name="Amann R."/>
            <person name="Jetten M.S.M."/>
            <person name="Mascher T."/>
            <person name="Medema M.H."/>
            <person name="Devos D.P."/>
            <person name="Kaster A.-K."/>
            <person name="Ovreas L."/>
            <person name="Rohde M."/>
            <person name="Galperin M.Y."/>
            <person name="Jogler C."/>
        </authorList>
    </citation>
    <scope>NUCLEOTIDE SEQUENCE [LARGE SCALE GENOMIC DNA]</scope>
    <source>
        <strain evidence="2 3">Pla52n</strain>
    </source>
</reference>
<dbReference type="RefSeq" id="WP_146517953.1">
    <property type="nucleotide sequence ID" value="NZ_CP151726.1"/>
</dbReference>
<evidence type="ECO:0000256" key="1">
    <source>
        <dbReference type="SAM" id="Phobius"/>
    </source>
</evidence>
<organism evidence="2 3">
    <name type="scientific">Stieleria varia</name>
    <dbReference type="NCBI Taxonomy" id="2528005"/>
    <lineage>
        <taxon>Bacteria</taxon>
        <taxon>Pseudomonadati</taxon>
        <taxon>Planctomycetota</taxon>
        <taxon>Planctomycetia</taxon>
        <taxon>Pirellulales</taxon>
        <taxon>Pirellulaceae</taxon>
        <taxon>Stieleria</taxon>
    </lineage>
</organism>
<accession>A0A5C6B6U7</accession>
<proteinExistence type="predicted"/>
<gene>
    <name evidence="2" type="ORF">Pla52n_03680</name>
</gene>
<comment type="caution">
    <text evidence="2">The sequence shown here is derived from an EMBL/GenBank/DDBJ whole genome shotgun (WGS) entry which is preliminary data.</text>
</comment>
<feature type="transmembrane region" description="Helical" evidence="1">
    <location>
        <begin position="35"/>
        <end position="53"/>
    </location>
</feature>
<protein>
    <submittedName>
        <fullName evidence="2">Uncharacterized protein</fullName>
    </submittedName>
</protein>
<sequence length="60" mass="6681">MISTTTNAMILANSVTMWLYEVGREMTSYFNKMSTTHWAVIASAAVVFGFLCLKGSNINR</sequence>
<name>A0A5C6B6U7_9BACT</name>
<dbReference type="OrthoDB" id="288953at2"/>